<protein>
    <submittedName>
        <fullName evidence="2">Uncharacterized protein</fullName>
    </submittedName>
</protein>
<gene>
    <name evidence="2" type="ORF">IAD51_03580</name>
</gene>
<comment type="caution">
    <text evidence="2">The sequence shown here is derived from an EMBL/GenBank/DDBJ whole genome shotgun (WGS) entry which is preliminary data.</text>
</comment>
<organism evidence="2 3">
    <name type="scientific">Candidatus Limadaptatus stercorigallinarum</name>
    <dbReference type="NCBI Taxonomy" id="2840845"/>
    <lineage>
        <taxon>Bacteria</taxon>
        <taxon>Bacillati</taxon>
        <taxon>Bacillota</taxon>
        <taxon>Clostridia</taxon>
        <taxon>Eubacteriales</taxon>
        <taxon>Candidatus Limadaptatus</taxon>
    </lineage>
</organism>
<reference evidence="2" key="2">
    <citation type="journal article" date="2021" name="PeerJ">
        <title>Extensive microbial diversity within the chicken gut microbiome revealed by metagenomics and culture.</title>
        <authorList>
            <person name="Gilroy R."/>
            <person name="Ravi A."/>
            <person name="Getino M."/>
            <person name="Pursley I."/>
            <person name="Horton D.L."/>
            <person name="Alikhan N.F."/>
            <person name="Baker D."/>
            <person name="Gharbi K."/>
            <person name="Hall N."/>
            <person name="Watson M."/>
            <person name="Adriaenssens E.M."/>
            <person name="Foster-Nyarko E."/>
            <person name="Jarju S."/>
            <person name="Secka A."/>
            <person name="Antonio M."/>
            <person name="Oren A."/>
            <person name="Chaudhuri R.R."/>
            <person name="La Ragione R."/>
            <person name="Hildebrand F."/>
            <person name="Pallen M.J."/>
        </authorList>
    </citation>
    <scope>NUCLEOTIDE SEQUENCE</scope>
    <source>
        <strain evidence="2">1063</strain>
    </source>
</reference>
<feature type="non-terminal residue" evidence="2">
    <location>
        <position position="1"/>
    </location>
</feature>
<evidence type="ECO:0000313" key="2">
    <source>
        <dbReference type="EMBL" id="HIU21302.1"/>
    </source>
</evidence>
<sequence length="121" mass="14458">EKGVVTNTTAKRLKELEERQEKLEKQILIEKSRTAVSCSEKEIREYYEKALRLEPMKLITYLVKEIILYDDKIEIHFNSPIKKSPDDERGFSFYSNELHFAFKVPQRRALRRFAITVEMFV</sequence>
<evidence type="ECO:0000256" key="1">
    <source>
        <dbReference type="SAM" id="Coils"/>
    </source>
</evidence>
<name>A0A9D1HS54_9FIRM</name>
<dbReference type="Proteomes" id="UP000824088">
    <property type="component" value="Unassembled WGS sequence"/>
</dbReference>
<dbReference type="AlphaFoldDB" id="A0A9D1HS54"/>
<keyword evidence="1" id="KW-0175">Coiled coil</keyword>
<reference evidence="2" key="1">
    <citation type="submission" date="2020-10" db="EMBL/GenBank/DDBJ databases">
        <authorList>
            <person name="Gilroy R."/>
        </authorList>
    </citation>
    <scope>NUCLEOTIDE SEQUENCE</scope>
    <source>
        <strain evidence="2">1063</strain>
    </source>
</reference>
<evidence type="ECO:0000313" key="3">
    <source>
        <dbReference type="Proteomes" id="UP000824088"/>
    </source>
</evidence>
<dbReference type="EMBL" id="DVMN01000060">
    <property type="protein sequence ID" value="HIU21302.1"/>
    <property type="molecule type" value="Genomic_DNA"/>
</dbReference>
<proteinExistence type="predicted"/>
<feature type="coiled-coil region" evidence="1">
    <location>
        <begin position="6"/>
        <end position="33"/>
    </location>
</feature>
<accession>A0A9D1HS54</accession>